<organism evidence="3 4">
    <name type="scientific">Candidatus Litorirhabdus singularis</name>
    <dbReference type="NCBI Taxonomy" id="2518993"/>
    <lineage>
        <taxon>Bacteria</taxon>
        <taxon>Pseudomonadati</taxon>
        <taxon>Pseudomonadota</taxon>
        <taxon>Gammaproteobacteria</taxon>
        <taxon>Cellvibrionales</taxon>
        <taxon>Halieaceae</taxon>
        <taxon>Candidatus Litorirhabdus</taxon>
    </lineage>
</organism>
<comment type="caution">
    <text evidence="3">The sequence shown here is derived from an EMBL/GenBank/DDBJ whole genome shotgun (WGS) entry which is preliminary data.</text>
</comment>
<dbReference type="CDD" id="cd04179">
    <property type="entry name" value="DPM_DPG-synthase_like"/>
    <property type="match status" value="1"/>
</dbReference>
<keyword evidence="1" id="KW-0472">Membrane</keyword>
<dbReference type="EMBL" id="SHNN01000006">
    <property type="protein sequence ID" value="MCX2983298.1"/>
    <property type="molecule type" value="Genomic_DNA"/>
</dbReference>
<name>A0ABT3TLU8_9GAMM</name>
<evidence type="ECO:0000313" key="3">
    <source>
        <dbReference type="EMBL" id="MCX2983298.1"/>
    </source>
</evidence>
<dbReference type="RefSeq" id="WP_279247331.1">
    <property type="nucleotide sequence ID" value="NZ_SHNN01000006.1"/>
</dbReference>
<evidence type="ECO:0000259" key="2">
    <source>
        <dbReference type="Pfam" id="PF00535"/>
    </source>
</evidence>
<dbReference type="Gene3D" id="3.90.550.10">
    <property type="entry name" value="Spore Coat Polysaccharide Biosynthesis Protein SpsA, Chain A"/>
    <property type="match status" value="1"/>
</dbReference>
<accession>A0ABT3TLU8</accession>
<dbReference type="Proteomes" id="UP001143362">
    <property type="component" value="Unassembled WGS sequence"/>
</dbReference>
<feature type="domain" description="Glycosyltransferase 2-like" evidence="2">
    <location>
        <begin position="14"/>
        <end position="174"/>
    </location>
</feature>
<dbReference type="Pfam" id="PF00535">
    <property type="entry name" value="Glycos_transf_2"/>
    <property type="match status" value="1"/>
</dbReference>
<reference evidence="3" key="1">
    <citation type="submission" date="2019-02" db="EMBL/GenBank/DDBJ databases">
        <authorList>
            <person name="Li S.-H."/>
        </authorList>
    </citation>
    <scope>NUCLEOTIDE SEQUENCE</scope>
    <source>
        <strain evidence="3">IMCC14734</strain>
    </source>
</reference>
<sequence length="331" mass="36932">MNTEQKPKRELLAVVIPCYKVVNTIENVVSSIGPEVGLIYIVDDACPLQTGKYIQEHFSDPRIRVLFHASNQGVGGAVITGYRAAVEDGADIIVKIDGDGQMDTTLIPYFVEPILSGEADYTKGNRFYEVSSALKMPLLRMLGNAALSFLTKLSSGYWNLFDPTNGYTAISAKIVPYLPLDKLAKRYFFESDMLFRLNTLQAVVMDLPADAIYGDEVSNLKIAREMPVFAFSNLRNFFKRIAYNYFLRGFNYASLQLVLGLVLTTFGVLFGIAQWVESHQMESFASAGTVMVAGLTVMVGIQMLLGFLQHDITHQPNFALHRKIKGRRLDQ</sequence>
<gene>
    <name evidence="3" type="ORF">EYC98_20740</name>
</gene>
<evidence type="ECO:0000313" key="4">
    <source>
        <dbReference type="Proteomes" id="UP001143362"/>
    </source>
</evidence>
<feature type="transmembrane region" description="Helical" evidence="1">
    <location>
        <begin position="284"/>
        <end position="308"/>
    </location>
</feature>
<feature type="transmembrane region" description="Helical" evidence="1">
    <location>
        <begin position="249"/>
        <end position="272"/>
    </location>
</feature>
<dbReference type="PANTHER" id="PTHR48090">
    <property type="entry name" value="UNDECAPRENYL-PHOSPHATE 4-DEOXY-4-FORMAMIDO-L-ARABINOSE TRANSFERASE-RELATED"/>
    <property type="match status" value="1"/>
</dbReference>
<dbReference type="InterPro" id="IPR050256">
    <property type="entry name" value="Glycosyltransferase_2"/>
</dbReference>
<dbReference type="SUPFAM" id="SSF53448">
    <property type="entry name" value="Nucleotide-diphospho-sugar transferases"/>
    <property type="match status" value="1"/>
</dbReference>
<protein>
    <submittedName>
        <fullName evidence="3">Glycosyltransferase family 2 protein</fullName>
    </submittedName>
</protein>
<dbReference type="PANTHER" id="PTHR48090:SF7">
    <property type="entry name" value="RFBJ PROTEIN"/>
    <property type="match status" value="1"/>
</dbReference>
<keyword evidence="4" id="KW-1185">Reference proteome</keyword>
<keyword evidence="1" id="KW-0812">Transmembrane</keyword>
<dbReference type="InterPro" id="IPR029044">
    <property type="entry name" value="Nucleotide-diphossugar_trans"/>
</dbReference>
<proteinExistence type="predicted"/>
<dbReference type="InterPro" id="IPR001173">
    <property type="entry name" value="Glyco_trans_2-like"/>
</dbReference>
<evidence type="ECO:0000256" key="1">
    <source>
        <dbReference type="SAM" id="Phobius"/>
    </source>
</evidence>
<keyword evidence="1" id="KW-1133">Transmembrane helix</keyword>